<accession>A0A6J5RXR4</accession>
<evidence type="ECO:0000313" key="2">
    <source>
        <dbReference type="EMBL" id="CAB4198421.1"/>
    </source>
</evidence>
<dbReference type="EMBL" id="LR796844">
    <property type="protein sequence ID" value="CAB4169532.1"/>
    <property type="molecule type" value="Genomic_DNA"/>
</dbReference>
<dbReference type="EMBL" id="LR797254">
    <property type="protein sequence ID" value="CAB4198421.1"/>
    <property type="molecule type" value="Genomic_DNA"/>
</dbReference>
<sequence>MSTSTSIKIVPQYLRDRIGRHERRWRDALAIADQTVSPTTAQARLEAETYETYLEACEKAMICLDVDCYEPTTMTYCAAHTLSIR</sequence>
<protein>
    <submittedName>
        <fullName evidence="2">Uncharacterized protein</fullName>
    </submittedName>
</protein>
<reference evidence="2" key="1">
    <citation type="submission" date="2020-05" db="EMBL/GenBank/DDBJ databases">
        <authorList>
            <person name="Chiriac C."/>
            <person name="Salcher M."/>
            <person name="Ghai R."/>
            <person name="Kavagutti S V."/>
        </authorList>
    </citation>
    <scope>NUCLEOTIDE SEQUENCE</scope>
</reference>
<evidence type="ECO:0000313" key="1">
    <source>
        <dbReference type="EMBL" id="CAB4169532.1"/>
    </source>
</evidence>
<name>A0A6J5RXR4_9CAUD</name>
<gene>
    <name evidence="2" type="ORF">UFOVP1305_87</name>
    <name evidence="1" type="ORF">UFOVP896_32</name>
</gene>
<proteinExistence type="predicted"/>
<organism evidence="2">
    <name type="scientific">uncultured Caudovirales phage</name>
    <dbReference type="NCBI Taxonomy" id="2100421"/>
    <lineage>
        <taxon>Viruses</taxon>
        <taxon>Duplodnaviria</taxon>
        <taxon>Heunggongvirae</taxon>
        <taxon>Uroviricota</taxon>
        <taxon>Caudoviricetes</taxon>
        <taxon>Peduoviridae</taxon>
        <taxon>Maltschvirus</taxon>
        <taxon>Maltschvirus maltsch</taxon>
    </lineage>
</organism>